<dbReference type="EMBL" id="OW659496">
    <property type="protein sequence ID" value="CAH2762018.1"/>
    <property type="molecule type" value="Genomic_DNA"/>
</dbReference>
<gene>
    <name evidence="3" type="ORF">ERYAMS2_01004</name>
    <name evidence="2" type="ORF">ERYAMS_00710</name>
</gene>
<sequence length="123" mass="13798">MSELLNELLNLLRPTLITAGTIILSFLGMKMKKYYNVKISLEQQKQITNIVKAAVMFVEQVAGEHVLSVDKLSMSKHRAKVNLNQVGIDITDEELTMWIEAFVGGLNHKDALQINEGGHHDII</sequence>
<evidence type="ECO:0000256" key="1">
    <source>
        <dbReference type="SAM" id="Phobius"/>
    </source>
</evidence>
<dbReference type="AlphaFoldDB" id="A0AAU9VK44"/>
<protein>
    <submittedName>
        <fullName evidence="3">Phage holin family protein</fullName>
    </submittedName>
</protein>
<keyword evidence="1" id="KW-0812">Transmembrane</keyword>
<evidence type="ECO:0000313" key="4">
    <source>
        <dbReference type="Proteomes" id="UP001154095"/>
    </source>
</evidence>
<feature type="transmembrane region" description="Helical" evidence="1">
    <location>
        <begin position="12"/>
        <end position="29"/>
    </location>
</feature>
<evidence type="ECO:0000313" key="3">
    <source>
        <dbReference type="EMBL" id="CAH2762032.1"/>
    </source>
</evidence>
<keyword evidence="4" id="KW-1185">Reference proteome</keyword>
<dbReference type="RefSeq" id="WP_254006346.1">
    <property type="nucleotide sequence ID" value="NZ_OW659477.1"/>
</dbReference>
<dbReference type="Pfam" id="PF09682">
    <property type="entry name" value="Phage_holin_6_1"/>
    <property type="match status" value="1"/>
</dbReference>
<name>A0AAU9VK44_9FIRM</name>
<dbReference type="Proteomes" id="UP001154111">
    <property type="component" value="Chromosome"/>
</dbReference>
<evidence type="ECO:0000313" key="2">
    <source>
        <dbReference type="EMBL" id="CAH2762018.1"/>
    </source>
</evidence>
<keyword evidence="1" id="KW-0472">Membrane</keyword>
<reference evidence="3" key="1">
    <citation type="submission" date="2022-04" db="EMBL/GenBank/DDBJ databases">
        <authorList>
            <person name="Forde T."/>
        </authorList>
    </citation>
    <scope>NUCLEOTIDE SEQUENCE</scope>
    <source>
        <strain evidence="3">A18Y016a</strain>
        <strain evidence="2">A18Y020d</strain>
    </source>
</reference>
<organism evidence="3 5">
    <name type="scientific">Erysipelothrix amsterdamensis</name>
    <dbReference type="NCBI Taxonomy" id="2929157"/>
    <lineage>
        <taxon>Bacteria</taxon>
        <taxon>Bacillati</taxon>
        <taxon>Bacillota</taxon>
        <taxon>Erysipelotrichia</taxon>
        <taxon>Erysipelotrichales</taxon>
        <taxon>Erysipelotrichaceae</taxon>
        <taxon>Erysipelothrix</taxon>
    </lineage>
</organism>
<dbReference type="InterPro" id="IPR010026">
    <property type="entry name" value="Phage_holin_LL-H"/>
</dbReference>
<keyword evidence="1" id="KW-1133">Transmembrane helix</keyword>
<dbReference type="EMBL" id="OW659477">
    <property type="protein sequence ID" value="CAH2762032.1"/>
    <property type="molecule type" value="Genomic_DNA"/>
</dbReference>
<accession>A0AAU9VK44</accession>
<proteinExistence type="predicted"/>
<dbReference type="Proteomes" id="UP001154095">
    <property type="component" value="Chromosome"/>
</dbReference>
<evidence type="ECO:0000313" key="5">
    <source>
        <dbReference type="Proteomes" id="UP001154111"/>
    </source>
</evidence>